<evidence type="ECO:0000313" key="2">
    <source>
        <dbReference type="EnsemblPlants" id="KQL17129"/>
    </source>
</evidence>
<dbReference type="EMBL" id="AGNK02002112">
    <property type="status" value="NOT_ANNOTATED_CDS"/>
    <property type="molecule type" value="Genomic_DNA"/>
</dbReference>
<keyword evidence="3" id="KW-1185">Reference proteome</keyword>
<dbReference type="InParanoid" id="K3ZBV1"/>
<dbReference type="Gramene" id="KQL17129">
    <property type="protein sequence ID" value="KQL17129"/>
    <property type="gene ID" value="SETIT_024022mg"/>
</dbReference>
<organism evidence="2 3">
    <name type="scientific">Setaria italica</name>
    <name type="common">Foxtail millet</name>
    <name type="synonym">Panicum italicum</name>
    <dbReference type="NCBI Taxonomy" id="4555"/>
    <lineage>
        <taxon>Eukaryota</taxon>
        <taxon>Viridiplantae</taxon>
        <taxon>Streptophyta</taxon>
        <taxon>Embryophyta</taxon>
        <taxon>Tracheophyta</taxon>
        <taxon>Spermatophyta</taxon>
        <taxon>Magnoliopsida</taxon>
        <taxon>Liliopsida</taxon>
        <taxon>Poales</taxon>
        <taxon>Poaceae</taxon>
        <taxon>PACMAD clade</taxon>
        <taxon>Panicoideae</taxon>
        <taxon>Panicodae</taxon>
        <taxon>Paniceae</taxon>
        <taxon>Cenchrinae</taxon>
        <taxon>Setaria</taxon>
    </lineage>
</organism>
<dbReference type="AlphaFoldDB" id="K3ZBV1"/>
<dbReference type="HOGENOM" id="CLU_3280455_0_0_1"/>
<reference evidence="3" key="1">
    <citation type="journal article" date="2012" name="Nat. Biotechnol.">
        <title>Reference genome sequence of the model plant Setaria.</title>
        <authorList>
            <person name="Bennetzen J.L."/>
            <person name="Schmutz J."/>
            <person name="Wang H."/>
            <person name="Percifield R."/>
            <person name="Hawkins J."/>
            <person name="Pontaroli A.C."/>
            <person name="Estep M."/>
            <person name="Feng L."/>
            <person name="Vaughn J.N."/>
            <person name="Grimwood J."/>
            <person name="Jenkins J."/>
            <person name="Barry K."/>
            <person name="Lindquist E."/>
            <person name="Hellsten U."/>
            <person name="Deshpande S."/>
            <person name="Wang X."/>
            <person name="Wu X."/>
            <person name="Mitros T."/>
            <person name="Triplett J."/>
            <person name="Yang X."/>
            <person name="Ye C.Y."/>
            <person name="Mauro-Herrera M."/>
            <person name="Wang L."/>
            <person name="Li P."/>
            <person name="Sharma M."/>
            <person name="Sharma R."/>
            <person name="Ronald P.C."/>
            <person name="Panaud O."/>
            <person name="Kellogg E.A."/>
            <person name="Brutnell T.P."/>
            <person name="Doust A.N."/>
            <person name="Tuskan G.A."/>
            <person name="Rokhsar D."/>
            <person name="Devos K.M."/>
        </authorList>
    </citation>
    <scope>NUCLEOTIDE SEQUENCE [LARGE SCALE GENOMIC DNA]</scope>
    <source>
        <strain evidence="3">cv. Yugu1</strain>
    </source>
</reference>
<protein>
    <submittedName>
        <fullName evidence="2">Uncharacterized protein</fullName>
    </submittedName>
</protein>
<sequence>MREPRQQVTSQSSCSGVERLTLTLAPPWPRLSPYPDNGTYA</sequence>
<proteinExistence type="predicted"/>
<feature type="region of interest" description="Disordered" evidence="1">
    <location>
        <begin position="1"/>
        <end position="41"/>
    </location>
</feature>
<reference evidence="2" key="2">
    <citation type="submission" date="2018-08" db="UniProtKB">
        <authorList>
            <consortium name="EnsemblPlants"/>
        </authorList>
    </citation>
    <scope>IDENTIFICATION</scope>
    <source>
        <strain evidence="2">Yugu1</strain>
    </source>
</reference>
<evidence type="ECO:0000256" key="1">
    <source>
        <dbReference type="SAM" id="MobiDB-lite"/>
    </source>
</evidence>
<dbReference type="Proteomes" id="UP000004995">
    <property type="component" value="Unassembled WGS sequence"/>
</dbReference>
<evidence type="ECO:0000313" key="3">
    <source>
        <dbReference type="Proteomes" id="UP000004995"/>
    </source>
</evidence>
<feature type="compositionally biased region" description="Polar residues" evidence="1">
    <location>
        <begin position="1"/>
        <end position="15"/>
    </location>
</feature>
<name>K3ZBV1_SETIT</name>
<accession>K3ZBV1</accession>
<dbReference type="EnsemblPlants" id="KQL17129">
    <property type="protein sequence ID" value="KQL17129"/>
    <property type="gene ID" value="SETIT_024022mg"/>
</dbReference>